<organism evidence="1">
    <name type="scientific">Chaetoceros debilis</name>
    <dbReference type="NCBI Taxonomy" id="122233"/>
    <lineage>
        <taxon>Eukaryota</taxon>
        <taxon>Sar</taxon>
        <taxon>Stramenopiles</taxon>
        <taxon>Ochrophyta</taxon>
        <taxon>Bacillariophyta</taxon>
        <taxon>Coscinodiscophyceae</taxon>
        <taxon>Chaetocerotophycidae</taxon>
        <taxon>Chaetocerotales</taxon>
        <taxon>Chaetocerotaceae</taxon>
        <taxon>Chaetoceros</taxon>
    </lineage>
</organism>
<protein>
    <submittedName>
        <fullName evidence="1">Uncharacterized protein</fullName>
    </submittedName>
</protein>
<proteinExistence type="predicted"/>
<evidence type="ECO:0000313" key="1">
    <source>
        <dbReference type="EMBL" id="CAE0478831.1"/>
    </source>
</evidence>
<dbReference type="AlphaFoldDB" id="A0A7S3QIX3"/>
<gene>
    <name evidence="1" type="ORF">CDEB00056_LOCUS23684</name>
</gene>
<accession>A0A7S3QIX3</accession>
<name>A0A7S3QIX3_9STRA</name>
<reference evidence="1" key="1">
    <citation type="submission" date="2021-01" db="EMBL/GenBank/DDBJ databases">
        <authorList>
            <person name="Corre E."/>
            <person name="Pelletier E."/>
            <person name="Niang G."/>
            <person name="Scheremetjew M."/>
            <person name="Finn R."/>
            <person name="Kale V."/>
            <person name="Holt S."/>
            <person name="Cochrane G."/>
            <person name="Meng A."/>
            <person name="Brown T."/>
            <person name="Cohen L."/>
        </authorList>
    </citation>
    <scope>NUCLEOTIDE SEQUENCE</scope>
    <source>
        <strain evidence="1">MM31A-1</strain>
    </source>
</reference>
<sequence length="345" mass="39646">MVNVRQAKRLVTIFTGVILAEMMYNVFLSNDSFSPDERSLSTSNQIIENHKSEAPGGQTKDSMDLQPVEIIEEESCRRKCPLGRINRISYWGDTGGLGDREYVIRELAELAGYLCAQVIFPKPAQIMTRLHNNWQRLDIRIEWSDFFNLTFADDNMPAVRSDEFGNIPADYERVESHDGNWKKQFEEIQERSWRQRDGDKGIAWDISGARFFENDLTYYELPRLPDDLRDILGSQYNPEVMAPKVSKLKKKGALCQYTNSNALPDKVEVMKTRLSEKIREMSPEDSVLGIMHLRRGDAINECDTSVAKVKEMLSCSLKGTENEGNITILLQSDEENIEYRQNIIN</sequence>
<dbReference type="EMBL" id="HBIO01030906">
    <property type="protein sequence ID" value="CAE0478831.1"/>
    <property type="molecule type" value="Transcribed_RNA"/>
</dbReference>